<dbReference type="AlphaFoldDB" id="A0A0F9TLY6"/>
<accession>A0A0F9TLY6</accession>
<evidence type="ECO:0000313" key="1">
    <source>
        <dbReference type="EMBL" id="KKN75917.1"/>
    </source>
</evidence>
<dbReference type="Pfam" id="PF07087">
    <property type="entry name" value="DUF1353"/>
    <property type="match status" value="1"/>
</dbReference>
<comment type="caution">
    <text evidence="1">The sequence shown here is derived from an EMBL/GenBank/DDBJ whole genome shotgun (WGS) entry which is preliminary data.</text>
</comment>
<sequence length="137" mass="16328">MKYRLLKGYKYELLRFVKVATGLPHAFKIDTQYIVLHDGVLLVRKHYAWDGASGIFTVDTKTFMRGSLVHDCLYQLIREGYLPREIYRRYADKILREICLQDGMNRFRAWYVYKAVRMFGKKSSMPRKNPRGRIVEI</sequence>
<gene>
    <name evidence="1" type="ORF">LCGC14_0376250</name>
</gene>
<dbReference type="EMBL" id="LAZR01000302">
    <property type="protein sequence ID" value="KKN75917.1"/>
    <property type="molecule type" value="Genomic_DNA"/>
</dbReference>
<protein>
    <recommendedName>
        <fullName evidence="2">DUF1353 domain-containing protein</fullName>
    </recommendedName>
</protein>
<name>A0A0F9TLY6_9ZZZZ</name>
<evidence type="ECO:0008006" key="2">
    <source>
        <dbReference type="Google" id="ProtNLM"/>
    </source>
</evidence>
<proteinExistence type="predicted"/>
<reference evidence="1" key="1">
    <citation type="journal article" date="2015" name="Nature">
        <title>Complex archaea that bridge the gap between prokaryotes and eukaryotes.</title>
        <authorList>
            <person name="Spang A."/>
            <person name="Saw J.H."/>
            <person name="Jorgensen S.L."/>
            <person name="Zaremba-Niedzwiedzka K."/>
            <person name="Martijn J."/>
            <person name="Lind A.E."/>
            <person name="van Eijk R."/>
            <person name="Schleper C."/>
            <person name="Guy L."/>
            <person name="Ettema T.J."/>
        </authorList>
    </citation>
    <scope>NUCLEOTIDE SEQUENCE</scope>
</reference>
<dbReference type="InterPro" id="IPR010767">
    <property type="entry name" value="Phage_CGC-2007_Cje0229"/>
</dbReference>
<organism evidence="1">
    <name type="scientific">marine sediment metagenome</name>
    <dbReference type="NCBI Taxonomy" id="412755"/>
    <lineage>
        <taxon>unclassified sequences</taxon>
        <taxon>metagenomes</taxon>
        <taxon>ecological metagenomes</taxon>
    </lineage>
</organism>